<dbReference type="Proteomes" id="UP001206925">
    <property type="component" value="Unassembled WGS sequence"/>
</dbReference>
<proteinExistence type="predicted"/>
<feature type="non-terminal residue" evidence="1">
    <location>
        <position position="95"/>
    </location>
</feature>
<evidence type="ECO:0000313" key="1">
    <source>
        <dbReference type="EMBL" id="KAI7730333.1"/>
    </source>
</evidence>
<feature type="non-terminal residue" evidence="1">
    <location>
        <position position="1"/>
    </location>
</feature>
<evidence type="ECO:0000313" key="2">
    <source>
        <dbReference type="Proteomes" id="UP001206925"/>
    </source>
</evidence>
<gene>
    <name evidence="1" type="ORF">M8C21_001157</name>
</gene>
<name>A0AAD5G7P0_AMBAR</name>
<sequence length="95" mass="11047">SIAHFGVEPCFLGGRATDVWLEWIAVCVYKRFIFYINSENCDVRKYHFTLVALLISSSMHFINTRHTHFYTTEKQELRAALEKLKSMCGSDVRVV</sequence>
<comment type="caution">
    <text evidence="1">The sequence shown here is derived from an EMBL/GenBank/DDBJ whole genome shotgun (WGS) entry which is preliminary data.</text>
</comment>
<dbReference type="AlphaFoldDB" id="A0AAD5G7P0"/>
<accession>A0AAD5G7P0</accession>
<dbReference type="EMBL" id="JAMZMK010010799">
    <property type="protein sequence ID" value="KAI7730333.1"/>
    <property type="molecule type" value="Genomic_DNA"/>
</dbReference>
<organism evidence="1 2">
    <name type="scientific">Ambrosia artemisiifolia</name>
    <name type="common">Common ragweed</name>
    <dbReference type="NCBI Taxonomy" id="4212"/>
    <lineage>
        <taxon>Eukaryota</taxon>
        <taxon>Viridiplantae</taxon>
        <taxon>Streptophyta</taxon>
        <taxon>Embryophyta</taxon>
        <taxon>Tracheophyta</taxon>
        <taxon>Spermatophyta</taxon>
        <taxon>Magnoliopsida</taxon>
        <taxon>eudicotyledons</taxon>
        <taxon>Gunneridae</taxon>
        <taxon>Pentapetalae</taxon>
        <taxon>asterids</taxon>
        <taxon>campanulids</taxon>
        <taxon>Asterales</taxon>
        <taxon>Asteraceae</taxon>
        <taxon>Asteroideae</taxon>
        <taxon>Heliantheae alliance</taxon>
        <taxon>Heliantheae</taxon>
        <taxon>Ambrosia</taxon>
    </lineage>
</organism>
<keyword evidence="2" id="KW-1185">Reference proteome</keyword>
<reference evidence="1" key="1">
    <citation type="submission" date="2022-06" db="EMBL/GenBank/DDBJ databases">
        <title>Uncovering the hologenomic basis of an extraordinary plant invasion.</title>
        <authorList>
            <person name="Bieker V.C."/>
            <person name="Martin M.D."/>
            <person name="Gilbert T."/>
            <person name="Hodgins K."/>
            <person name="Battlay P."/>
            <person name="Petersen B."/>
            <person name="Wilson J."/>
        </authorList>
    </citation>
    <scope>NUCLEOTIDE SEQUENCE</scope>
    <source>
        <strain evidence="1">AA19_3_7</strain>
        <tissue evidence="1">Leaf</tissue>
    </source>
</reference>
<protein>
    <submittedName>
        <fullName evidence="1">Uncharacterized protein</fullName>
    </submittedName>
</protein>